<organism evidence="1 2">
    <name type="scientific">Musa balbisiana</name>
    <name type="common">Banana</name>
    <dbReference type="NCBI Taxonomy" id="52838"/>
    <lineage>
        <taxon>Eukaryota</taxon>
        <taxon>Viridiplantae</taxon>
        <taxon>Streptophyta</taxon>
        <taxon>Embryophyta</taxon>
        <taxon>Tracheophyta</taxon>
        <taxon>Spermatophyta</taxon>
        <taxon>Magnoliopsida</taxon>
        <taxon>Liliopsida</taxon>
        <taxon>Zingiberales</taxon>
        <taxon>Musaceae</taxon>
        <taxon>Musa</taxon>
    </lineage>
</organism>
<dbReference type="PANTHER" id="PTHR32018">
    <property type="entry name" value="RHAMNOGALACTURONATE LYASE FAMILY PROTEIN"/>
    <property type="match status" value="1"/>
</dbReference>
<dbReference type="InterPro" id="IPR010325">
    <property type="entry name" value="Rhamnogal_lyase"/>
</dbReference>
<keyword evidence="2" id="KW-1185">Reference proteome</keyword>
<comment type="caution">
    <text evidence="1">The sequence shown here is derived from an EMBL/GenBank/DDBJ whole genome shotgun (WGS) entry which is preliminary data.</text>
</comment>
<protein>
    <submittedName>
        <fullName evidence="1">Uncharacterized protein</fullName>
    </submittedName>
</protein>
<reference evidence="1 2" key="1">
    <citation type="journal article" date="2019" name="Nat. Plants">
        <title>Genome sequencing of Musa balbisiana reveals subgenome evolution and function divergence in polyploid bananas.</title>
        <authorList>
            <person name="Yao X."/>
        </authorList>
    </citation>
    <scope>NUCLEOTIDE SEQUENCE [LARGE SCALE GENOMIC DNA]</scope>
    <source>
        <strain evidence="2">cv. DH-PKW</strain>
        <tissue evidence="1">Leaves</tissue>
    </source>
</reference>
<dbReference type="AlphaFoldDB" id="A0A4S8JNZ5"/>
<proteinExistence type="predicted"/>
<accession>A0A4S8JNZ5</accession>
<dbReference type="Proteomes" id="UP000317650">
    <property type="component" value="Chromosome 1"/>
</dbReference>
<dbReference type="InterPro" id="IPR051850">
    <property type="entry name" value="Polysacch_Lyase_4"/>
</dbReference>
<dbReference type="Pfam" id="PF06045">
    <property type="entry name" value="Rhamnogal_lyase"/>
    <property type="match status" value="2"/>
</dbReference>
<dbReference type="PANTHER" id="PTHR32018:SF1">
    <property type="entry name" value="RHAMNOGALACTURONAN ENDOLYASE"/>
    <property type="match status" value="1"/>
</dbReference>
<gene>
    <name evidence="1" type="ORF">C4D60_Mb01t20950</name>
</gene>
<evidence type="ECO:0000313" key="2">
    <source>
        <dbReference type="Proteomes" id="UP000317650"/>
    </source>
</evidence>
<sequence>MDLQVVLDNGIVQLTLSKPGGSITGVKYHGLDNVMEVKNREDGRGILGTEFDVVQQDANQVEVSFRTQWDPSHGGKLVPLNIDKRLHRRFCACQEANTGRVAN</sequence>
<name>A0A4S8JNZ5_MUSBA</name>
<dbReference type="EMBL" id="PYDT01000004">
    <property type="protein sequence ID" value="THU63921.1"/>
    <property type="molecule type" value="Genomic_DNA"/>
</dbReference>
<evidence type="ECO:0000313" key="1">
    <source>
        <dbReference type="EMBL" id="THU63921.1"/>
    </source>
</evidence>